<evidence type="ECO:0000313" key="1">
    <source>
        <dbReference type="EMBL" id="CAJ37875.1"/>
    </source>
</evidence>
<evidence type="ECO:0008006" key="3">
    <source>
        <dbReference type="Google" id="ProtNLM"/>
    </source>
</evidence>
<dbReference type="GeneID" id="5142742"/>
<dbReference type="AlphaFoldDB" id="Q0W168"/>
<sequence>MIVGKLVRDRIPEIMRQQGKDPEVERISGERLRRALKDKLVEEAEEVRQADDIAEELADVLEVVDALIEAYGLDPGEVDLARADKKAKRGGFSRGEYLIR</sequence>
<protein>
    <recommendedName>
        <fullName evidence="3">Phosphoribosyl-ATP pyrophosphohydrolase</fullName>
    </recommendedName>
</protein>
<reference evidence="1 2" key="1">
    <citation type="journal article" date="2006" name="Science">
        <title>Genome of rice cluster I archaea -- the key methane producers in the rice rhizosphere.</title>
        <authorList>
            <person name="Erkel C."/>
            <person name="Kube M."/>
            <person name="Reinhardt R."/>
            <person name="Liesack W."/>
        </authorList>
    </citation>
    <scope>NUCLEOTIDE SEQUENCE [LARGE SCALE GENOMIC DNA]</scope>
    <source>
        <strain evidence="2">DSM 22066 / NBRC 105507 / MRE50</strain>
    </source>
</reference>
<gene>
    <name evidence="1" type="ORF">RRC103</name>
</gene>
<name>Q0W168_METAR</name>
<keyword evidence="2" id="KW-1185">Reference proteome</keyword>
<dbReference type="Proteomes" id="UP000000663">
    <property type="component" value="Chromosome"/>
</dbReference>
<dbReference type="InterPro" id="IPR038735">
    <property type="entry name" value="MSMEG_1276-like_NTP-PPase_dom"/>
</dbReference>
<dbReference type="EMBL" id="AM114193">
    <property type="protein sequence ID" value="CAJ37875.1"/>
    <property type="molecule type" value="Genomic_DNA"/>
</dbReference>
<accession>Q0W168</accession>
<dbReference type="PATRIC" id="fig|351160.9.peg.406"/>
<dbReference type="KEGG" id="rci:RRC103"/>
<dbReference type="CDD" id="cd11532">
    <property type="entry name" value="NTP-PPase_COG4997"/>
    <property type="match status" value="1"/>
</dbReference>
<proteinExistence type="predicted"/>
<organism evidence="1 2">
    <name type="scientific">Methanocella arvoryzae (strain DSM 22066 / NBRC 105507 / MRE50)</name>
    <dbReference type="NCBI Taxonomy" id="351160"/>
    <lineage>
        <taxon>Archaea</taxon>
        <taxon>Methanobacteriati</taxon>
        <taxon>Methanobacteriota</taxon>
        <taxon>Stenosarchaea group</taxon>
        <taxon>Methanomicrobia</taxon>
        <taxon>Methanocellales</taxon>
        <taxon>Methanocellaceae</taxon>
        <taxon>Methanocella</taxon>
    </lineage>
</organism>
<evidence type="ECO:0000313" key="2">
    <source>
        <dbReference type="Proteomes" id="UP000000663"/>
    </source>
</evidence>
<dbReference type="eggNOG" id="arCOG03005">
    <property type="taxonomic scope" value="Archaea"/>
</dbReference>
<dbReference type="SUPFAM" id="SSF101386">
    <property type="entry name" value="all-alpha NTP pyrophosphatases"/>
    <property type="match status" value="1"/>
</dbReference>
<dbReference type="RefSeq" id="WP_012034716.1">
    <property type="nucleotide sequence ID" value="NC_009464.1"/>
</dbReference>